<comment type="caution">
    <text evidence="4">The sequence shown here is derived from an EMBL/GenBank/DDBJ whole genome shotgun (WGS) entry which is preliminary data.</text>
</comment>
<dbReference type="EMBL" id="QKXQ01000685">
    <property type="protein sequence ID" value="REH89392.1"/>
    <property type="molecule type" value="Genomic_DNA"/>
</dbReference>
<name>A0A2K3ZIL3_9STAP</name>
<dbReference type="Proteomes" id="UP000597038">
    <property type="component" value="Unassembled WGS sequence"/>
</dbReference>
<dbReference type="RefSeq" id="WP_103207611.1">
    <property type="nucleotide sequence ID" value="NZ_CAJUZQ010000005.1"/>
</dbReference>
<dbReference type="Proteomes" id="UP000256562">
    <property type="component" value="Unassembled WGS sequence"/>
</dbReference>
<dbReference type="EMBL" id="JAEDAQ010000005">
    <property type="protein sequence ID" value="MBH9580655.1"/>
    <property type="molecule type" value="Genomic_DNA"/>
</dbReference>
<keyword evidence="8" id="KW-1185">Reference proteome</keyword>
<reference evidence="6 7" key="1">
    <citation type="journal article" date="2018" name="Vet. Microbiol.">
        <title>Characterisation of Staphylococcus felis isolated from cats using whole genome sequencing.</title>
        <authorList>
            <person name="Worthing K."/>
            <person name="Pang S."/>
            <person name="Trott D.J."/>
            <person name="Abraham S."/>
            <person name="Coombs G.W."/>
            <person name="Jordan D."/>
            <person name="McIntyre L."/>
            <person name="Davies M.R."/>
            <person name="Norris J."/>
        </authorList>
    </citation>
    <scope>NUCLEOTIDE SEQUENCE [LARGE SCALE GENOMIC DNA]</scope>
    <source>
        <strain evidence="5 6">F25</strain>
        <strain evidence="4 7">F9</strain>
    </source>
</reference>
<keyword evidence="2" id="KW-0472">Membrane</keyword>
<keyword evidence="1" id="KW-0175">Coiled coil</keyword>
<evidence type="ECO:0000256" key="2">
    <source>
        <dbReference type="SAM" id="Phobius"/>
    </source>
</evidence>
<evidence type="ECO:0000313" key="7">
    <source>
        <dbReference type="Proteomes" id="UP000256562"/>
    </source>
</evidence>
<dbReference type="EMBL" id="QKYD01000074">
    <property type="protein sequence ID" value="REI23116.1"/>
    <property type="molecule type" value="Genomic_DNA"/>
</dbReference>
<evidence type="ECO:0000313" key="5">
    <source>
        <dbReference type="EMBL" id="REI23116.1"/>
    </source>
</evidence>
<dbReference type="Proteomes" id="UP000256337">
    <property type="component" value="Unassembled WGS sequence"/>
</dbReference>
<reference evidence="3 8" key="2">
    <citation type="submission" date="2020-12" db="EMBL/GenBank/DDBJ databases">
        <title>Genomic analysis of Staphylococcus felis from a cat with skin infection.</title>
        <authorList>
            <person name="Aslantas O."/>
            <person name="Keskin O."/>
            <person name="Buyukaltay K."/>
            <person name="Gullu Yucetepe A."/>
        </authorList>
    </citation>
    <scope>NUCLEOTIDE SEQUENCE [LARGE SCALE GENOMIC DNA]</scope>
    <source>
        <strain evidence="3 8">HARRANVET</strain>
    </source>
</reference>
<keyword evidence="2" id="KW-1133">Transmembrane helix</keyword>
<evidence type="ECO:0000313" key="3">
    <source>
        <dbReference type="EMBL" id="MBH9580655.1"/>
    </source>
</evidence>
<evidence type="ECO:0000313" key="8">
    <source>
        <dbReference type="Proteomes" id="UP000597038"/>
    </source>
</evidence>
<gene>
    <name evidence="5" type="ORF">DOS76_04385</name>
    <name evidence="4" type="ORF">DOS83_13445</name>
    <name evidence="3" type="ORF">I9026_04640</name>
</gene>
<evidence type="ECO:0000313" key="4">
    <source>
        <dbReference type="EMBL" id="REH89392.1"/>
    </source>
</evidence>
<dbReference type="OrthoDB" id="2418595at2"/>
<accession>A0A2K3ZIL3</accession>
<evidence type="ECO:0000256" key="1">
    <source>
        <dbReference type="SAM" id="Coils"/>
    </source>
</evidence>
<sequence>MQNKLVPGIVIGALVGGAITLIDKNTRRSLKESKNNIKAKQHSNQPSKLSKLTDEIMYWKNTIDEIRRNNPELERSLRNAKETFVERKNNKQIGL</sequence>
<keyword evidence="2" id="KW-0812">Transmembrane</keyword>
<organism evidence="4 7">
    <name type="scientific">Staphylococcus felis</name>
    <dbReference type="NCBI Taxonomy" id="46127"/>
    <lineage>
        <taxon>Bacteria</taxon>
        <taxon>Bacillati</taxon>
        <taxon>Bacillota</taxon>
        <taxon>Bacilli</taxon>
        <taxon>Bacillales</taxon>
        <taxon>Staphylococcaceae</taxon>
        <taxon>Staphylococcus</taxon>
    </lineage>
</organism>
<dbReference type="AlphaFoldDB" id="A0A2K3ZIL3"/>
<feature type="coiled-coil region" evidence="1">
    <location>
        <begin position="49"/>
        <end position="83"/>
    </location>
</feature>
<evidence type="ECO:0000313" key="6">
    <source>
        <dbReference type="Proteomes" id="UP000256337"/>
    </source>
</evidence>
<dbReference type="KEGG" id="sfq:C7J90_11360"/>
<protein>
    <submittedName>
        <fullName evidence="4">YtxH domain-containing protein</fullName>
    </submittedName>
</protein>
<proteinExistence type="predicted"/>
<feature type="transmembrane region" description="Helical" evidence="2">
    <location>
        <begin position="6"/>
        <end position="22"/>
    </location>
</feature>
<dbReference type="GeneID" id="48058823"/>